<name>A0ACB6S758_9PLEO</name>
<comment type="caution">
    <text evidence="1">The sequence shown here is derived from an EMBL/GenBank/DDBJ whole genome shotgun (WGS) entry which is preliminary data.</text>
</comment>
<keyword evidence="2" id="KW-1185">Reference proteome</keyword>
<dbReference type="EMBL" id="MU006709">
    <property type="protein sequence ID" value="KAF2629803.1"/>
    <property type="molecule type" value="Genomic_DNA"/>
</dbReference>
<dbReference type="Proteomes" id="UP000799754">
    <property type="component" value="Unassembled WGS sequence"/>
</dbReference>
<accession>A0ACB6S758</accession>
<evidence type="ECO:0000313" key="2">
    <source>
        <dbReference type="Proteomes" id="UP000799754"/>
    </source>
</evidence>
<protein>
    <submittedName>
        <fullName evidence="1">Uncharacterized protein</fullName>
    </submittedName>
</protein>
<proteinExistence type="predicted"/>
<sequence>MLLLFTSIYTGVATFSGFRYTAWPSFQYLCLPTPPAIWFGAFFLSLYYNRITA</sequence>
<organism evidence="1 2">
    <name type="scientific">Macroventuria anomochaeta</name>
    <dbReference type="NCBI Taxonomy" id="301207"/>
    <lineage>
        <taxon>Eukaryota</taxon>
        <taxon>Fungi</taxon>
        <taxon>Dikarya</taxon>
        <taxon>Ascomycota</taxon>
        <taxon>Pezizomycotina</taxon>
        <taxon>Dothideomycetes</taxon>
        <taxon>Pleosporomycetidae</taxon>
        <taxon>Pleosporales</taxon>
        <taxon>Pleosporineae</taxon>
        <taxon>Didymellaceae</taxon>
        <taxon>Macroventuria</taxon>
    </lineage>
</organism>
<reference evidence="1" key="1">
    <citation type="journal article" date="2020" name="Stud. Mycol.">
        <title>101 Dothideomycetes genomes: a test case for predicting lifestyles and emergence of pathogens.</title>
        <authorList>
            <person name="Haridas S."/>
            <person name="Albert R."/>
            <person name="Binder M."/>
            <person name="Bloem J."/>
            <person name="Labutti K."/>
            <person name="Salamov A."/>
            <person name="Andreopoulos B."/>
            <person name="Baker S."/>
            <person name="Barry K."/>
            <person name="Bills G."/>
            <person name="Bluhm B."/>
            <person name="Cannon C."/>
            <person name="Castanera R."/>
            <person name="Culley D."/>
            <person name="Daum C."/>
            <person name="Ezra D."/>
            <person name="Gonzalez J."/>
            <person name="Henrissat B."/>
            <person name="Kuo A."/>
            <person name="Liang C."/>
            <person name="Lipzen A."/>
            <person name="Lutzoni F."/>
            <person name="Magnuson J."/>
            <person name="Mondo S."/>
            <person name="Nolan M."/>
            <person name="Ohm R."/>
            <person name="Pangilinan J."/>
            <person name="Park H.-J."/>
            <person name="Ramirez L."/>
            <person name="Alfaro M."/>
            <person name="Sun H."/>
            <person name="Tritt A."/>
            <person name="Yoshinaga Y."/>
            <person name="Zwiers L.-H."/>
            <person name="Turgeon B."/>
            <person name="Goodwin S."/>
            <person name="Spatafora J."/>
            <person name="Crous P."/>
            <person name="Grigoriev I."/>
        </authorList>
    </citation>
    <scope>NUCLEOTIDE SEQUENCE</scope>
    <source>
        <strain evidence="1">CBS 525.71</strain>
    </source>
</reference>
<evidence type="ECO:0000313" key="1">
    <source>
        <dbReference type="EMBL" id="KAF2629803.1"/>
    </source>
</evidence>
<gene>
    <name evidence="1" type="ORF">BU25DRAFT_274442</name>
</gene>